<feature type="compositionally biased region" description="Basic and acidic residues" evidence="1">
    <location>
        <begin position="26"/>
        <end position="90"/>
    </location>
</feature>
<name>A0A2T0AAZ9_RHOTO</name>
<evidence type="ECO:0000256" key="1">
    <source>
        <dbReference type="SAM" id="MobiDB-lite"/>
    </source>
</evidence>
<evidence type="ECO:0000313" key="2">
    <source>
        <dbReference type="EMBL" id="PRQ75183.1"/>
    </source>
</evidence>
<gene>
    <name evidence="2" type="ORF">AAT19DRAFT_14205</name>
</gene>
<comment type="caution">
    <text evidence="2">The sequence shown here is derived from an EMBL/GenBank/DDBJ whole genome shotgun (WGS) entry which is preliminary data.</text>
</comment>
<protein>
    <submittedName>
        <fullName evidence="2">Uncharacterized protein</fullName>
    </submittedName>
</protein>
<dbReference type="AlphaFoldDB" id="A0A2T0AAZ9"/>
<feature type="compositionally biased region" description="Basic residues" evidence="1">
    <location>
        <begin position="113"/>
        <end position="126"/>
    </location>
</feature>
<dbReference type="EMBL" id="LCTV02000005">
    <property type="protein sequence ID" value="PRQ75183.1"/>
    <property type="molecule type" value="Genomic_DNA"/>
</dbReference>
<feature type="region of interest" description="Disordered" evidence="1">
    <location>
        <begin position="1"/>
        <end position="91"/>
    </location>
</feature>
<organism evidence="2 3">
    <name type="scientific">Rhodotorula toruloides</name>
    <name type="common">Yeast</name>
    <name type="synonym">Rhodosporidium toruloides</name>
    <dbReference type="NCBI Taxonomy" id="5286"/>
    <lineage>
        <taxon>Eukaryota</taxon>
        <taxon>Fungi</taxon>
        <taxon>Dikarya</taxon>
        <taxon>Basidiomycota</taxon>
        <taxon>Pucciniomycotina</taxon>
        <taxon>Microbotryomycetes</taxon>
        <taxon>Sporidiobolales</taxon>
        <taxon>Sporidiobolaceae</taxon>
        <taxon>Rhodotorula</taxon>
    </lineage>
</organism>
<dbReference type="Proteomes" id="UP000239560">
    <property type="component" value="Unassembled WGS sequence"/>
</dbReference>
<feature type="region of interest" description="Disordered" evidence="1">
    <location>
        <begin position="104"/>
        <end position="126"/>
    </location>
</feature>
<sequence length="126" mass="14856">MQAAAAGRGRRHTEYQRCEQVAPSEAKQERGRERRMDKGRDEEERQRANDIRRQCQERRSVAKKTCCKEREGEYDCGRCEDNQRNEKDFNPKASVCELTVRRCDEERKDARSTARRGRRYGGGRKS</sequence>
<proteinExistence type="predicted"/>
<reference evidence="2 3" key="1">
    <citation type="journal article" date="2018" name="Elife">
        <title>Functional genomics of lipid metabolism in the oleaginous yeast Rhodosporidium toruloides.</title>
        <authorList>
            <person name="Coradetti S.T."/>
            <person name="Pinel D."/>
            <person name="Geiselman G."/>
            <person name="Ito M."/>
            <person name="Mondo S."/>
            <person name="Reilly M.C."/>
            <person name="Cheng Y.F."/>
            <person name="Bauer S."/>
            <person name="Grigoriev I."/>
            <person name="Gladden J.M."/>
            <person name="Simmons B.A."/>
            <person name="Brem R."/>
            <person name="Arkin A.P."/>
            <person name="Skerker J.M."/>
        </authorList>
    </citation>
    <scope>NUCLEOTIDE SEQUENCE [LARGE SCALE GENOMIC DNA]</scope>
    <source>
        <strain evidence="2 3">NBRC 0880</strain>
    </source>
</reference>
<evidence type="ECO:0000313" key="3">
    <source>
        <dbReference type="Proteomes" id="UP000239560"/>
    </source>
</evidence>
<accession>A0A2T0AAZ9</accession>